<dbReference type="RefSeq" id="WP_169418688.1">
    <property type="nucleotide sequence ID" value="NZ_JABBFX010000001.1"/>
</dbReference>
<dbReference type="PRINTS" id="PR00039">
    <property type="entry name" value="HTHLYSR"/>
</dbReference>
<keyword evidence="5" id="KW-0472">Membrane</keyword>
<evidence type="ECO:0000256" key="2">
    <source>
        <dbReference type="ARBA" id="ARBA00023015"/>
    </source>
</evidence>
<comment type="similarity">
    <text evidence="1">Belongs to the LysR transcriptional regulatory family.</text>
</comment>
<protein>
    <submittedName>
        <fullName evidence="7">LysR family transcriptional regulator</fullName>
    </submittedName>
</protein>
<organism evidence="7 8">
    <name type="scientific">Ramlibacter agri</name>
    <dbReference type="NCBI Taxonomy" id="2728837"/>
    <lineage>
        <taxon>Bacteria</taxon>
        <taxon>Pseudomonadati</taxon>
        <taxon>Pseudomonadota</taxon>
        <taxon>Betaproteobacteria</taxon>
        <taxon>Burkholderiales</taxon>
        <taxon>Comamonadaceae</taxon>
        <taxon>Ramlibacter</taxon>
    </lineage>
</organism>
<dbReference type="Proteomes" id="UP000541185">
    <property type="component" value="Unassembled WGS sequence"/>
</dbReference>
<evidence type="ECO:0000256" key="1">
    <source>
        <dbReference type="ARBA" id="ARBA00009437"/>
    </source>
</evidence>
<proteinExistence type="inferred from homology"/>
<name>A0A848HAC4_9BURK</name>
<evidence type="ECO:0000313" key="8">
    <source>
        <dbReference type="Proteomes" id="UP000541185"/>
    </source>
</evidence>
<dbReference type="InterPro" id="IPR050950">
    <property type="entry name" value="HTH-type_LysR_regulators"/>
</dbReference>
<dbReference type="EMBL" id="JABBFX010000001">
    <property type="protein sequence ID" value="NML44568.1"/>
    <property type="molecule type" value="Genomic_DNA"/>
</dbReference>
<keyword evidence="3" id="KW-0238">DNA-binding</keyword>
<dbReference type="SUPFAM" id="SSF46785">
    <property type="entry name" value="Winged helix' DNA-binding domain"/>
    <property type="match status" value="1"/>
</dbReference>
<dbReference type="PROSITE" id="PS50931">
    <property type="entry name" value="HTH_LYSR"/>
    <property type="match status" value="1"/>
</dbReference>
<feature type="transmembrane region" description="Helical" evidence="5">
    <location>
        <begin position="93"/>
        <end position="112"/>
    </location>
</feature>
<dbReference type="GO" id="GO:0005829">
    <property type="term" value="C:cytosol"/>
    <property type="evidence" value="ECO:0007669"/>
    <property type="project" value="TreeGrafter"/>
</dbReference>
<dbReference type="InterPro" id="IPR036388">
    <property type="entry name" value="WH-like_DNA-bd_sf"/>
</dbReference>
<evidence type="ECO:0000259" key="6">
    <source>
        <dbReference type="PROSITE" id="PS50931"/>
    </source>
</evidence>
<evidence type="ECO:0000256" key="3">
    <source>
        <dbReference type="ARBA" id="ARBA00023125"/>
    </source>
</evidence>
<dbReference type="Pfam" id="PF03466">
    <property type="entry name" value="LysR_substrate"/>
    <property type="match status" value="1"/>
</dbReference>
<dbReference type="InterPro" id="IPR005119">
    <property type="entry name" value="LysR_subst-bd"/>
</dbReference>
<dbReference type="AlphaFoldDB" id="A0A848HAC4"/>
<dbReference type="InterPro" id="IPR000847">
    <property type="entry name" value="LysR_HTH_N"/>
</dbReference>
<keyword evidence="2" id="KW-0805">Transcription regulation</keyword>
<evidence type="ECO:0000256" key="4">
    <source>
        <dbReference type="ARBA" id="ARBA00023163"/>
    </source>
</evidence>
<dbReference type="FunFam" id="1.10.10.10:FF:000001">
    <property type="entry name" value="LysR family transcriptional regulator"/>
    <property type="match status" value="1"/>
</dbReference>
<reference evidence="7 8" key="1">
    <citation type="submission" date="2020-04" db="EMBL/GenBank/DDBJ databases">
        <title>Ramlibacter sp. G-1-2-2 isolated from soil.</title>
        <authorList>
            <person name="Dahal R.H."/>
        </authorList>
    </citation>
    <scope>NUCLEOTIDE SEQUENCE [LARGE SCALE GENOMIC DNA]</scope>
    <source>
        <strain evidence="7 8">G-1-2-2</strain>
    </source>
</reference>
<sequence length="303" mass="32190">MQIDFLGIQAFLAIVECGTFGLAAARLHLTQTAISHRMRKLEDSLGVQLIVRTSRGVSLTQAGEALLPRARNSVRQLEESCDVVRKHGQNAPAWVSFGCLPTVAAGLLVPLLQRMQQSLPGLRIRVFDSTPGEIVELVQAGTAAFGVNIAQSVPDALAQQPIAQEPFVLVVPRAHPLAAKPAVDWAELEAERLIRISLPSGNSATIDESLGPLRERLPWVYEAQRTSMALEMVAGGLGVTVVPALSGAGHEGVAVVPLRGPVVMRTLVLLKPGPAPLRGPEQFIAETLAGLVRERLAALAPAP</sequence>
<feature type="domain" description="HTH lysR-type" evidence="6">
    <location>
        <begin position="3"/>
        <end position="60"/>
    </location>
</feature>
<dbReference type="PANTHER" id="PTHR30419">
    <property type="entry name" value="HTH-TYPE TRANSCRIPTIONAL REGULATOR YBHD"/>
    <property type="match status" value="1"/>
</dbReference>
<gene>
    <name evidence="7" type="ORF">HHL11_12450</name>
</gene>
<keyword evidence="4" id="KW-0804">Transcription</keyword>
<feature type="transmembrane region" description="Helical" evidence="5">
    <location>
        <begin position="6"/>
        <end position="29"/>
    </location>
</feature>
<dbReference type="PANTHER" id="PTHR30419:SF8">
    <property type="entry name" value="NITROGEN ASSIMILATION TRANSCRIPTIONAL ACTIVATOR-RELATED"/>
    <property type="match status" value="1"/>
</dbReference>
<keyword evidence="5" id="KW-0812">Transmembrane</keyword>
<dbReference type="InterPro" id="IPR036390">
    <property type="entry name" value="WH_DNA-bd_sf"/>
</dbReference>
<evidence type="ECO:0000313" key="7">
    <source>
        <dbReference type="EMBL" id="NML44568.1"/>
    </source>
</evidence>
<dbReference type="SUPFAM" id="SSF53850">
    <property type="entry name" value="Periplasmic binding protein-like II"/>
    <property type="match status" value="1"/>
</dbReference>
<keyword evidence="5" id="KW-1133">Transmembrane helix</keyword>
<dbReference type="GO" id="GO:0003677">
    <property type="term" value="F:DNA binding"/>
    <property type="evidence" value="ECO:0007669"/>
    <property type="project" value="UniProtKB-KW"/>
</dbReference>
<dbReference type="GO" id="GO:0003700">
    <property type="term" value="F:DNA-binding transcription factor activity"/>
    <property type="evidence" value="ECO:0007669"/>
    <property type="project" value="InterPro"/>
</dbReference>
<dbReference type="Pfam" id="PF00126">
    <property type="entry name" value="HTH_1"/>
    <property type="match status" value="1"/>
</dbReference>
<comment type="caution">
    <text evidence="7">The sequence shown here is derived from an EMBL/GenBank/DDBJ whole genome shotgun (WGS) entry which is preliminary data.</text>
</comment>
<dbReference type="Gene3D" id="1.10.10.10">
    <property type="entry name" value="Winged helix-like DNA-binding domain superfamily/Winged helix DNA-binding domain"/>
    <property type="match status" value="1"/>
</dbReference>
<dbReference type="Gene3D" id="3.40.190.10">
    <property type="entry name" value="Periplasmic binding protein-like II"/>
    <property type="match status" value="2"/>
</dbReference>
<accession>A0A848HAC4</accession>
<evidence type="ECO:0000256" key="5">
    <source>
        <dbReference type="SAM" id="Phobius"/>
    </source>
</evidence>
<keyword evidence="8" id="KW-1185">Reference proteome</keyword>